<organism evidence="1">
    <name type="scientific">human gut metagenome</name>
    <dbReference type="NCBI Taxonomy" id="408170"/>
    <lineage>
        <taxon>unclassified sequences</taxon>
        <taxon>metagenomes</taxon>
        <taxon>organismal metagenomes</taxon>
    </lineage>
</organism>
<accession>K1TIH3</accession>
<protein>
    <submittedName>
        <fullName evidence="1">Uncharacterized protein</fullName>
    </submittedName>
</protein>
<feature type="non-terminal residue" evidence="1">
    <location>
        <position position="75"/>
    </location>
</feature>
<reference evidence="1" key="1">
    <citation type="journal article" date="2013" name="Environ. Microbiol.">
        <title>Microbiota from the distal guts of lean and obese adolescents exhibit partial functional redundancy besides clear differences in community structure.</title>
        <authorList>
            <person name="Ferrer M."/>
            <person name="Ruiz A."/>
            <person name="Lanza F."/>
            <person name="Haange S.B."/>
            <person name="Oberbach A."/>
            <person name="Till H."/>
            <person name="Bargiela R."/>
            <person name="Campoy C."/>
            <person name="Segura M.T."/>
            <person name="Richter M."/>
            <person name="von Bergen M."/>
            <person name="Seifert J."/>
            <person name="Suarez A."/>
        </authorList>
    </citation>
    <scope>NUCLEOTIDE SEQUENCE</scope>
</reference>
<name>K1TIH3_9ZZZZ</name>
<dbReference type="EMBL" id="AJWZ01001734">
    <property type="protein sequence ID" value="EKC72922.1"/>
    <property type="molecule type" value="Genomic_DNA"/>
</dbReference>
<evidence type="ECO:0000313" key="1">
    <source>
        <dbReference type="EMBL" id="EKC72922.1"/>
    </source>
</evidence>
<proteinExistence type="predicted"/>
<gene>
    <name evidence="1" type="ORF">OBE_02652</name>
</gene>
<sequence length="75" mass="8646">MRGGKMNRKNTTKFLGKLLEDEKFTGLGKYWAKEVSIDPMSTKGKRVDYMQFSPKDQCSPSSIEKEFLHAMKLRA</sequence>
<dbReference type="AlphaFoldDB" id="K1TIH3"/>
<comment type="caution">
    <text evidence="1">The sequence shown here is derived from an EMBL/GenBank/DDBJ whole genome shotgun (WGS) entry which is preliminary data.</text>
</comment>